<gene>
    <name evidence="5" type="ORF">GQ43DRAFT_158266</name>
</gene>
<evidence type="ECO:0000259" key="4">
    <source>
        <dbReference type="PROSITE" id="PS50102"/>
    </source>
</evidence>
<dbReference type="OrthoDB" id="1049195at2759"/>
<keyword evidence="1 2" id="KW-0694">RNA-binding</keyword>
<keyword evidence="6" id="KW-1185">Reference proteome</keyword>
<evidence type="ECO:0000313" key="6">
    <source>
        <dbReference type="Proteomes" id="UP000799536"/>
    </source>
</evidence>
<comment type="caution">
    <text evidence="5">The sequence shown here is derived from an EMBL/GenBank/DDBJ whole genome shotgun (WGS) entry which is preliminary data.</text>
</comment>
<dbReference type="EMBL" id="ML993848">
    <property type="protein sequence ID" value="KAF2205867.1"/>
    <property type="molecule type" value="Genomic_DNA"/>
</dbReference>
<proteinExistence type="predicted"/>
<dbReference type="PANTHER" id="PTHR23003">
    <property type="entry name" value="RNA RECOGNITION MOTIF RRM DOMAIN CONTAINING PROTEIN"/>
    <property type="match status" value="1"/>
</dbReference>
<feature type="domain" description="RRM" evidence="4">
    <location>
        <begin position="204"/>
        <end position="283"/>
    </location>
</feature>
<dbReference type="Gene3D" id="3.30.70.330">
    <property type="match status" value="1"/>
</dbReference>
<name>A0A9P4MX82_9PLEO</name>
<dbReference type="Pfam" id="PF00076">
    <property type="entry name" value="RRM_1"/>
    <property type="match status" value="1"/>
</dbReference>
<dbReference type="InterPro" id="IPR012677">
    <property type="entry name" value="Nucleotide-bd_a/b_plait_sf"/>
</dbReference>
<organism evidence="5 6">
    <name type="scientific">Delitschia confertaspora ATCC 74209</name>
    <dbReference type="NCBI Taxonomy" id="1513339"/>
    <lineage>
        <taxon>Eukaryota</taxon>
        <taxon>Fungi</taxon>
        <taxon>Dikarya</taxon>
        <taxon>Ascomycota</taxon>
        <taxon>Pezizomycotina</taxon>
        <taxon>Dothideomycetes</taxon>
        <taxon>Pleosporomycetidae</taxon>
        <taxon>Pleosporales</taxon>
        <taxon>Delitschiaceae</taxon>
        <taxon>Delitschia</taxon>
    </lineage>
</organism>
<protein>
    <recommendedName>
        <fullName evidence="4">RRM domain-containing protein</fullName>
    </recommendedName>
</protein>
<dbReference type="GO" id="GO:0005634">
    <property type="term" value="C:nucleus"/>
    <property type="evidence" value="ECO:0007669"/>
    <property type="project" value="TreeGrafter"/>
</dbReference>
<accession>A0A9P4MX82</accession>
<dbReference type="AlphaFoldDB" id="A0A9P4MX82"/>
<dbReference type="SMART" id="SM00360">
    <property type="entry name" value="RRM"/>
    <property type="match status" value="1"/>
</dbReference>
<dbReference type="InterPro" id="IPR050374">
    <property type="entry name" value="RRT5_SRSF_SR"/>
</dbReference>
<evidence type="ECO:0000256" key="3">
    <source>
        <dbReference type="SAM" id="MobiDB-lite"/>
    </source>
</evidence>
<sequence length="325" mass="35480">MSSAGSSQNQNLGKEEDYFIVPTGLPSHWTWQDFKDDVRKYVNNQPGWVDIKPSTRPGGGKEGWCRISQREDAERAYNRYAHAKSGVNVHLFATSLKSEGNYTLLRCNCDIQFGVAPGSHSPIRSGIDISAVSASIFRQQQNLLPQVAAPAPYAYAYPAYPMAQAYACAPQYAYAATMPQPVYTATPGGLPVNVGSGAMVTESRGIFISNLSYSATTSELTTLLHSVGIRPLEVHIQKDSRTGKSKGTATAKFGTKEEANYAVSRLNHHSHMNKPLKVRLDTESTIVGQVQGPVIVNGSNSRRVSAVMPPRRSVRGMQRDHADHE</sequence>
<dbReference type="PROSITE" id="PS50102">
    <property type="entry name" value="RRM"/>
    <property type="match status" value="1"/>
</dbReference>
<reference evidence="5" key="1">
    <citation type="journal article" date="2020" name="Stud. Mycol.">
        <title>101 Dothideomycetes genomes: a test case for predicting lifestyles and emergence of pathogens.</title>
        <authorList>
            <person name="Haridas S."/>
            <person name="Albert R."/>
            <person name="Binder M."/>
            <person name="Bloem J."/>
            <person name="Labutti K."/>
            <person name="Salamov A."/>
            <person name="Andreopoulos B."/>
            <person name="Baker S."/>
            <person name="Barry K."/>
            <person name="Bills G."/>
            <person name="Bluhm B."/>
            <person name="Cannon C."/>
            <person name="Castanera R."/>
            <person name="Culley D."/>
            <person name="Daum C."/>
            <person name="Ezra D."/>
            <person name="Gonzalez J."/>
            <person name="Henrissat B."/>
            <person name="Kuo A."/>
            <person name="Liang C."/>
            <person name="Lipzen A."/>
            <person name="Lutzoni F."/>
            <person name="Magnuson J."/>
            <person name="Mondo S."/>
            <person name="Nolan M."/>
            <person name="Ohm R."/>
            <person name="Pangilinan J."/>
            <person name="Park H.-J."/>
            <person name="Ramirez L."/>
            <person name="Alfaro M."/>
            <person name="Sun H."/>
            <person name="Tritt A."/>
            <person name="Yoshinaga Y."/>
            <person name="Zwiers L.-H."/>
            <person name="Turgeon B."/>
            <person name="Goodwin S."/>
            <person name="Spatafora J."/>
            <person name="Crous P."/>
            <person name="Grigoriev I."/>
        </authorList>
    </citation>
    <scope>NUCLEOTIDE SEQUENCE</scope>
    <source>
        <strain evidence="5">ATCC 74209</strain>
    </source>
</reference>
<dbReference type="GO" id="GO:0005737">
    <property type="term" value="C:cytoplasm"/>
    <property type="evidence" value="ECO:0007669"/>
    <property type="project" value="TreeGrafter"/>
</dbReference>
<evidence type="ECO:0000256" key="2">
    <source>
        <dbReference type="PROSITE-ProRule" id="PRU00176"/>
    </source>
</evidence>
<dbReference type="InterPro" id="IPR035979">
    <property type="entry name" value="RBD_domain_sf"/>
</dbReference>
<dbReference type="CDD" id="cd00590">
    <property type="entry name" value="RRM_SF"/>
    <property type="match status" value="1"/>
</dbReference>
<feature type="region of interest" description="Disordered" evidence="3">
    <location>
        <begin position="303"/>
        <end position="325"/>
    </location>
</feature>
<dbReference type="Proteomes" id="UP000799536">
    <property type="component" value="Unassembled WGS sequence"/>
</dbReference>
<evidence type="ECO:0000313" key="5">
    <source>
        <dbReference type="EMBL" id="KAF2205867.1"/>
    </source>
</evidence>
<dbReference type="SUPFAM" id="SSF54928">
    <property type="entry name" value="RNA-binding domain, RBD"/>
    <property type="match status" value="1"/>
</dbReference>
<evidence type="ECO:0000256" key="1">
    <source>
        <dbReference type="ARBA" id="ARBA00022884"/>
    </source>
</evidence>
<dbReference type="InterPro" id="IPR000504">
    <property type="entry name" value="RRM_dom"/>
</dbReference>
<dbReference type="GO" id="GO:0003729">
    <property type="term" value="F:mRNA binding"/>
    <property type="evidence" value="ECO:0007669"/>
    <property type="project" value="TreeGrafter"/>
</dbReference>